<feature type="non-terminal residue" evidence="7">
    <location>
        <position position="1"/>
    </location>
</feature>
<dbReference type="InterPro" id="IPR050495">
    <property type="entry name" value="ATG22/LtaA_families"/>
</dbReference>
<dbReference type="PATRIC" id="fig|1872076.5.peg.6342"/>
<dbReference type="SUPFAM" id="SSF103473">
    <property type="entry name" value="MFS general substrate transporter"/>
    <property type="match status" value="1"/>
</dbReference>
<keyword evidence="5 6" id="KW-0472">Membrane</keyword>
<comment type="subcellular location">
    <subcellularLocation>
        <location evidence="1">Endomembrane system</location>
        <topology evidence="1">Multi-pass membrane protein</topology>
    </subcellularLocation>
</comment>
<dbReference type="Pfam" id="PF11700">
    <property type="entry name" value="ATG22"/>
    <property type="match status" value="1"/>
</dbReference>
<evidence type="ECO:0000256" key="2">
    <source>
        <dbReference type="ARBA" id="ARBA00022448"/>
    </source>
</evidence>
<evidence type="ECO:0000256" key="4">
    <source>
        <dbReference type="ARBA" id="ARBA00022989"/>
    </source>
</evidence>
<evidence type="ECO:0000256" key="1">
    <source>
        <dbReference type="ARBA" id="ARBA00004127"/>
    </source>
</evidence>
<sequence>TRLIPVEKSAEFFGFFNMLGKFAAVVGPFLMGSVTLLTGNARLGILSILILFAVGWFLLRKVDISEGERMAKEFLAK</sequence>
<accession>A0A1E3X219</accession>
<protein>
    <submittedName>
        <fullName evidence="7">Permease of the major facilitator superfamily protein</fullName>
    </submittedName>
</protein>
<dbReference type="InterPro" id="IPR024671">
    <property type="entry name" value="Atg22-like"/>
</dbReference>
<evidence type="ECO:0000256" key="5">
    <source>
        <dbReference type="ARBA" id="ARBA00023136"/>
    </source>
</evidence>
<dbReference type="Gene3D" id="1.20.1250.20">
    <property type="entry name" value="MFS general substrate transporter like domains"/>
    <property type="match status" value="1"/>
</dbReference>
<dbReference type="PANTHER" id="PTHR23519:SF1">
    <property type="entry name" value="AUTOPHAGY-RELATED PROTEIN 22"/>
    <property type="match status" value="1"/>
</dbReference>
<keyword evidence="2" id="KW-0813">Transport</keyword>
<name>A0A1E3X219_9BACT</name>
<evidence type="ECO:0000256" key="3">
    <source>
        <dbReference type="ARBA" id="ARBA00022692"/>
    </source>
</evidence>
<evidence type="ECO:0000313" key="8">
    <source>
        <dbReference type="Proteomes" id="UP000094056"/>
    </source>
</evidence>
<evidence type="ECO:0000256" key="6">
    <source>
        <dbReference type="SAM" id="Phobius"/>
    </source>
</evidence>
<dbReference type="GO" id="GO:0012505">
    <property type="term" value="C:endomembrane system"/>
    <property type="evidence" value="ECO:0007669"/>
    <property type="project" value="UniProtKB-SubCell"/>
</dbReference>
<gene>
    <name evidence="7" type="ORF">SCARUB_05279</name>
</gene>
<organism evidence="7 8">
    <name type="scientific">Candidatus Scalindua rubra</name>
    <dbReference type="NCBI Taxonomy" id="1872076"/>
    <lineage>
        <taxon>Bacteria</taxon>
        <taxon>Pseudomonadati</taxon>
        <taxon>Planctomycetota</taxon>
        <taxon>Candidatus Brocadiia</taxon>
        <taxon>Candidatus Brocadiales</taxon>
        <taxon>Candidatus Scalinduaceae</taxon>
        <taxon>Candidatus Scalindua</taxon>
    </lineage>
</organism>
<feature type="transmembrane region" description="Helical" evidence="6">
    <location>
        <begin position="43"/>
        <end position="59"/>
    </location>
</feature>
<feature type="transmembrane region" description="Helical" evidence="6">
    <location>
        <begin position="12"/>
        <end position="31"/>
    </location>
</feature>
<dbReference type="EMBL" id="MAYW01000441">
    <property type="protein sequence ID" value="ODS29622.1"/>
    <property type="molecule type" value="Genomic_DNA"/>
</dbReference>
<dbReference type="AlphaFoldDB" id="A0A1E3X219"/>
<proteinExistence type="predicted"/>
<evidence type="ECO:0000313" key="7">
    <source>
        <dbReference type="EMBL" id="ODS29622.1"/>
    </source>
</evidence>
<comment type="caution">
    <text evidence="7">The sequence shown here is derived from an EMBL/GenBank/DDBJ whole genome shotgun (WGS) entry which is preliminary data.</text>
</comment>
<dbReference type="PANTHER" id="PTHR23519">
    <property type="entry name" value="AUTOPHAGY-RELATED PROTEIN 22"/>
    <property type="match status" value="1"/>
</dbReference>
<keyword evidence="3 6" id="KW-0812">Transmembrane</keyword>
<keyword evidence="4 6" id="KW-1133">Transmembrane helix</keyword>
<dbReference type="Proteomes" id="UP000094056">
    <property type="component" value="Unassembled WGS sequence"/>
</dbReference>
<dbReference type="InterPro" id="IPR036259">
    <property type="entry name" value="MFS_trans_sf"/>
</dbReference>
<reference evidence="7 8" key="1">
    <citation type="submission" date="2016-07" db="EMBL/GenBank/DDBJ databases">
        <title>Draft genome of Scalindua rubra, obtained from a brine-seawater interface in the Red Sea, sheds light on salt adaptation in anammox bacteria.</title>
        <authorList>
            <person name="Speth D.R."/>
            <person name="Lagkouvardos I."/>
            <person name="Wang Y."/>
            <person name="Qian P.-Y."/>
            <person name="Dutilh B.E."/>
            <person name="Jetten M.S."/>
        </authorList>
    </citation>
    <scope>NUCLEOTIDE SEQUENCE [LARGE SCALE GENOMIC DNA]</scope>
    <source>
        <strain evidence="7">BSI-1</strain>
    </source>
</reference>